<dbReference type="GO" id="GO:0009744">
    <property type="term" value="P:response to sucrose"/>
    <property type="evidence" value="ECO:0007669"/>
    <property type="project" value="UniProtKB-ARBA"/>
</dbReference>
<keyword evidence="5" id="KW-0862">Zinc</keyword>
<gene>
    <name evidence="7" type="ORF">QN277_007159</name>
</gene>
<dbReference type="GO" id="GO:0038023">
    <property type="term" value="F:signaling receptor activity"/>
    <property type="evidence" value="ECO:0007669"/>
    <property type="project" value="TreeGrafter"/>
</dbReference>
<evidence type="ECO:0000256" key="2">
    <source>
        <dbReference type="ARBA" id="ARBA00022692"/>
    </source>
</evidence>
<evidence type="ECO:0000256" key="5">
    <source>
        <dbReference type="PIRSR" id="PIRSR604254-1"/>
    </source>
</evidence>
<evidence type="ECO:0000256" key="1">
    <source>
        <dbReference type="ARBA" id="ARBA00004141"/>
    </source>
</evidence>
<accession>A0AAE1MF24</accession>
<evidence type="ECO:0000256" key="3">
    <source>
        <dbReference type="ARBA" id="ARBA00022989"/>
    </source>
</evidence>
<dbReference type="Pfam" id="PF03006">
    <property type="entry name" value="HlyIII"/>
    <property type="match status" value="1"/>
</dbReference>
<comment type="caution">
    <text evidence="7">The sequence shown here is derived from an EMBL/GenBank/DDBJ whole genome shotgun (WGS) entry which is preliminary data.</text>
</comment>
<feature type="binding site" evidence="5">
    <location>
        <position position="161"/>
    </location>
    <ligand>
        <name>Zn(2+)</name>
        <dbReference type="ChEBI" id="CHEBI:29105"/>
    </ligand>
</feature>
<keyword evidence="2 6" id="KW-0812">Transmembrane</keyword>
<feature type="transmembrane region" description="Helical" evidence="6">
    <location>
        <begin position="177"/>
        <end position="199"/>
    </location>
</feature>
<comment type="subcellular location">
    <subcellularLocation>
        <location evidence="1">Membrane</location>
        <topology evidence="1">Multi-pass membrane protein</topology>
    </subcellularLocation>
</comment>
<dbReference type="Proteomes" id="UP001293593">
    <property type="component" value="Unassembled WGS sequence"/>
</dbReference>
<evidence type="ECO:0000313" key="8">
    <source>
        <dbReference type="Proteomes" id="UP001293593"/>
    </source>
</evidence>
<evidence type="ECO:0000256" key="6">
    <source>
        <dbReference type="SAM" id="Phobius"/>
    </source>
</evidence>
<dbReference type="GO" id="GO:0016020">
    <property type="term" value="C:membrane"/>
    <property type="evidence" value="ECO:0007669"/>
    <property type="project" value="UniProtKB-SubCell"/>
</dbReference>
<feature type="transmembrane region" description="Helical" evidence="6">
    <location>
        <begin position="205"/>
        <end position="228"/>
    </location>
</feature>
<dbReference type="GO" id="GO:0009725">
    <property type="term" value="P:response to hormone"/>
    <property type="evidence" value="ECO:0007669"/>
    <property type="project" value="UniProtKB-ARBA"/>
</dbReference>
<keyword evidence="8" id="KW-1185">Reference proteome</keyword>
<protein>
    <recommendedName>
        <fullName evidence="9">Heptahelical transmembrane protein 2</fullName>
    </recommendedName>
</protein>
<evidence type="ECO:0008006" key="9">
    <source>
        <dbReference type="Google" id="ProtNLM"/>
    </source>
</evidence>
<feature type="transmembrane region" description="Helical" evidence="6">
    <location>
        <begin position="240"/>
        <end position="260"/>
    </location>
</feature>
<dbReference type="PANTHER" id="PTHR20855">
    <property type="entry name" value="ADIPOR/PROGESTIN RECEPTOR-RELATED"/>
    <property type="match status" value="1"/>
</dbReference>
<dbReference type="EMBL" id="JAWXYG010000012">
    <property type="protein sequence ID" value="KAK4257591.1"/>
    <property type="molecule type" value="Genomic_DNA"/>
</dbReference>
<reference evidence="7" key="1">
    <citation type="submission" date="2023-10" db="EMBL/GenBank/DDBJ databases">
        <title>Chromosome-level genome of the transformable northern wattle, Acacia crassicarpa.</title>
        <authorList>
            <person name="Massaro I."/>
            <person name="Sinha N.R."/>
            <person name="Poethig S."/>
            <person name="Leichty A.R."/>
        </authorList>
    </citation>
    <scope>NUCLEOTIDE SEQUENCE</scope>
    <source>
        <strain evidence="7">Acra3RX</strain>
        <tissue evidence="7">Leaf</tissue>
    </source>
</reference>
<feature type="binding site" evidence="5">
    <location>
        <position position="306"/>
    </location>
    <ligand>
        <name>Zn(2+)</name>
        <dbReference type="ChEBI" id="CHEBI:29105"/>
    </ligand>
</feature>
<feature type="binding site" evidence="5">
    <location>
        <position position="310"/>
    </location>
    <ligand>
        <name>Zn(2+)</name>
        <dbReference type="ChEBI" id="CHEBI:29105"/>
    </ligand>
</feature>
<keyword evidence="4 6" id="KW-0472">Membrane</keyword>
<feature type="transmembrane region" description="Helical" evidence="6">
    <location>
        <begin position="143"/>
        <end position="165"/>
    </location>
</feature>
<sequence length="338" mass="38533">METKSKSPATDFVRRLVKFHELPEYLQDNEFILDYYRSEWPLNHILWSVFSWHNETLNIWTHLIGFQIFVALTVMSLTETAQIGLLGWVSMFFSSRAPAVGFSTAMNESACFDSCSFPESNLRHIWEASSENGADQQIPRWPWFVFLGGAMTCLICSSLSHLFACHSKRFNFFFWRLDYTGISIMIVSSFYAPIYYVFFCNPTTRFFYLTSISLLGALSIIAFLSPALSAPHFRSLRTSLFITLAFLGVVPATHAATLHWDNPQLFLAIGYELAMALLYLTGAAFYISRIPERWKAGSFDIAGHSHQIFHVFVVLGALAHCVATLLIFDFRRLSPPCE</sequence>
<dbReference type="PANTHER" id="PTHR20855:SF100">
    <property type="entry name" value="HEPTAHELICAL TRANSMEMBRANE PROTEIN 2"/>
    <property type="match status" value="1"/>
</dbReference>
<feature type="transmembrane region" description="Helical" evidence="6">
    <location>
        <begin position="308"/>
        <end position="328"/>
    </location>
</feature>
<evidence type="ECO:0000256" key="4">
    <source>
        <dbReference type="ARBA" id="ARBA00023136"/>
    </source>
</evidence>
<feature type="transmembrane region" description="Helical" evidence="6">
    <location>
        <begin position="266"/>
        <end position="287"/>
    </location>
</feature>
<feature type="transmembrane region" description="Helical" evidence="6">
    <location>
        <begin position="59"/>
        <end position="78"/>
    </location>
</feature>
<organism evidence="7 8">
    <name type="scientific">Acacia crassicarpa</name>
    <name type="common">northern wattle</name>
    <dbReference type="NCBI Taxonomy" id="499986"/>
    <lineage>
        <taxon>Eukaryota</taxon>
        <taxon>Viridiplantae</taxon>
        <taxon>Streptophyta</taxon>
        <taxon>Embryophyta</taxon>
        <taxon>Tracheophyta</taxon>
        <taxon>Spermatophyta</taxon>
        <taxon>Magnoliopsida</taxon>
        <taxon>eudicotyledons</taxon>
        <taxon>Gunneridae</taxon>
        <taxon>Pentapetalae</taxon>
        <taxon>rosids</taxon>
        <taxon>fabids</taxon>
        <taxon>Fabales</taxon>
        <taxon>Fabaceae</taxon>
        <taxon>Caesalpinioideae</taxon>
        <taxon>mimosoid clade</taxon>
        <taxon>Acacieae</taxon>
        <taxon>Acacia</taxon>
    </lineage>
</organism>
<dbReference type="GO" id="GO:0046872">
    <property type="term" value="F:metal ion binding"/>
    <property type="evidence" value="ECO:0007669"/>
    <property type="project" value="UniProtKB-KW"/>
</dbReference>
<dbReference type="AlphaFoldDB" id="A0AAE1MF24"/>
<keyword evidence="3 6" id="KW-1133">Transmembrane helix</keyword>
<proteinExistence type="predicted"/>
<dbReference type="InterPro" id="IPR004254">
    <property type="entry name" value="AdipoR/HlyIII-related"/>
</dbReference>
<evidence type="ECO:0000313" key="7">
    <source>
        <dbReference type="EMBL" id="KAK4257591.1"/>
    </source>
</evidence>
<keyword evidence="5" id="KW-0479">Metal-binding</keyword>
<name>A0AAE1MF24_9FABA</name>